<sequence>MPSTNDENLVLPNTTDVVNNTDNAVGTTSIEETATTDQVSDAPGETATDLNKSKKNKKTTTTAKGNGIWEAIGTAGIAVAGFWFFLIGRKKKDEDD</sequence>
<name>A0ABS5QZB8_9LACO</name>
<feature type="transmembrane region" description="Helical" evidence="2">
    <location>
        <begin position="67"/>
        <end position="87"/>
    </location>
</feature>
<evidence type="ECO:0000256" key="1">
    <source>
        <dbReference type="SAM" id="MobiDB-lite"/>
    </source>
</evidence>
<dbReference type="RefSeq" id="WP_213822574.1">
    <property type="nucleotide sequence ID" value="NZ_JAAMFL010000012.1"/>
</dbReference>
<keyword evidence="2" id="KW-0472">Membrane</keyword>
<protein>
    <recommendedName>
        <fullName evidence="5">LPXTG cell wall anchor domain-containing protein</fullName>
    </recommendedName>
</protein>
<accession>A0ABS5QZB8</accession>
<evidence type="ECO:0000256" key="2">
    <source>
        <dbReference type="SAM" id="Phobius"/>
    </source>
</evidence>
<dbReference type="Proteomes" id="UP001519503">
    <property type="component" value="Unassembled WGS sequence"/>
</dbReference>
<keyword evidence="4" id="KW-1185">Reference proteome</keyword>
<keyword evidence="2" id="KW-1133">Transmembrane helix</keyword>
<feature type="compositionally biased region" description="Low complexity" evidence="1">
    <location>
        <begin position="8"/>
        <end position="28"/>
    </location>
</feature>
<dbReference type="EMBL" id="JAAMFL010000012">
    <property type="protein sequence ID" value="MBS9338000.1"/>
    <property type="molecule type" value="Genomic_DNA"/>
</dbReference>
<feature type="region of interest" description="Disordered" evidence="1">
    <location>
        <begin position="1"/>
        <end position="61"/>
    </location>
</feature>
<evidence type="ECO:0008006" key="5">
    <source>
        <dbReference type="Google" id="ProtNLM"/>
    </source>
</evidence>
<reference evidence="3 4" key="1">
    <citation type="submission" date="2020-02" db="EMBL/GenBank/DDBJ databases">
        <title>Fructobacillus sp. isolated from paper mulberry of Taiwan.</title>
        <authorList>
            <person name="Lin S.-T."/>
        </authorList>
    </citation>
    <scope>NUCLEOTIDE SEQUENCE [LARGE SCALE GENOMIC DNA]</scope>
    <source>
        <strain evidence="3 4">S1-1</strain>
    </source>
</reference>
<evidence type="ECO:0000313" key="3">
    <source>
        <dbReference type="EMBL" id="MBS9338000.1"/>
    </source>
</evidence>
<organism evidence="3 4">
    <name type="scientific">Fructobacillus parabroussonetiae</name>
    <dbReference type="NCBI Taxonomy" id="2713174"/>
    <lineage>
        <taxon>Bacteria</taxon>
        <taxon>Bacillati</taxon>
        <taxon>Bacillota</taxon>
        <taxon>Bacilli</taxon>
        <taxon>Lactobacillales</taxon>
        <taxon>Lactobacillaceae</taxon>
        <taxon>Fructobacillus</taxon>
    </lineage>
</organism>
<evidence type="ECO:0000313" key="4">
    <source>
        <dbReference type="Proteomes" id="UP001519503"/>
    </source>
</evidence>
<gene>
    <name evidence="3" type="ORF">G6R30_05985</name>
</gene>
<comment type="caution">
    <text evidence="3">The sequence shown here is derived from an EMBL/GenBank/DDBJ whole genome shotgun (WGS) entry which is preliminary data.</text>
</comment>
<keyword evidence="2" id="KW-0812">Transmembrane</keyword>
<proteinExistence type="predicted"/>
<feature type="compositionally biased region" description="Polar residues" evidence="1">
    <location>
        <begin position="29"/>
        <end position="39"/>
    </location>
</feature>